<dbReference type="Pfam" id="PF13649">
    <property type="entry name" value="Methyltransf_25"/>
    <property type="match status" value="1"/>
</dbReference>
<dbReference type="InterPro" id="IPR051052">
    <property type="entry name" value="Diverse_substrate_MTase"/>
</dbReference>
<accession>A0A1H9BF43</accession>
<evidence type="ECO:0000313" key="5">
    <source>
        <dbReference type="Proteomes" id="UP000199021"/>
    </source>
</evidence>
<evidence type="ECO:0000256" key="1">
    <source>
        <dbReference type="ARBA" id="ARBA00022603"/>
    </source>
</evidence>
<sequence>MSTDEYGQATALHYGAWRPPLHSCILATGIAAGEWFQRGLDLGCGTGHSTHALAKYCSEVVGIDPGEEMVSRAMPREKVSFSSQALSSLEGKPAFDVVTFAGSLHYIDSLQVIDELRPLLNTGATLIAYDFEVRLDNYFHCLGYTPGHSDYNHQAGFEREDLLKIKCVTRGMSFRASAEQLAHLLLSLRDFREWAKEAFQSETPHASLSLRLSQLCSGKHELSARTYLTRYAIND</sequence>
<dbReference type="RefSeq" id="WP_090165518.1">
    <property type="nucleotide sequence ID" value="NZ_FOFB01000003.1"/>
</dbReference>
<feature type="domain" description="Methyltransferase" evidence="3">
    <location>
        <begin position="40"/>
        <end position="122"/>
    </location>
</feature>
<dbReference type="InParanoid" id="A0A1H9BF43"/>
<keyword evidence="5" id="KW-1185">Reference proteome</keyword>
<gene>
    <name evidence="4" type="ORF">SAMN05444359_10391</name>
</gene>
<dbReference type="AlphaFoldDB" id="A0A1H9BF43"/>
<proteinExistence type="predicted"/>
<dbReference type="PANTHER" id="PTHR44942:SF4">
    <property type="entry name" value="METHYLTRANSFERASE TYPE 11 DOMAIN-CONTAINING PROTEIN"/>
    <property type="match status" value="1"/>
</dbReference>
<dbReference type="InterPro" id="IPR029063">
    <property type="entry name" value="SAM-dependent_MTases_sf"/>
</dbReference>
<dbReference type="Proteomes" id="UP000199021">
    <property type="component" value="Unassembled WGS sequence"/>
</dbReference>
<dbReference type="Gene3D" id="3.40.50.150">
    <property type="entry name" value="Vaccinia Virus protein VP39"/>
    <property type="match status" value="1"/>
</dbReference>
<dbReference type="InterPro" id="IPR041698">
    <property type="entry name" value="Methyltransf_25"/>
</dbReference>
<evidence type="ECO:0000256" key="2">
    <source>
        <dbReference type="ARBA" id="ARBA00022679"/>
    </source>
</evidence>
<protein>
    <submittedName>
        <fullName evidence="4">Methyltransferase domain-containing protein</fullName>
    </submittedName>
</protein>
<dbReference type="PANTHER" id="PTHR44942">
    <property type="entry name" value="METHYLTRANSF_11 DOMAIN-CONTAINING PROTEIN"/>
    <property type="match status" value="1"/>
</dbReference>
<dbReference type="GO" id="GO:0032259">
    <property type="term" value="P:methylation"/>
    <property type="evidence" value="ECO:0007669"/>
    <property type="project" value="UniProtKB-KW"/>
</dbReference>
<dbReference type="OrthoDB" id="9789123at2"/>
<dbReference type="STRING" id="478744.SAMN05444359_10391"/>
<evidence type="ECO:0000259" key="3">
    <source>
        <dbReference type="Pfam" id="PF13649"/>
    </source>
</evidence>
<dbReference type="EMBL" id="FOFB01000003">
    <property type="protein sequence ID" value="SEP87253.1"/>
    <property type="molecule type" value="Genomic_DNA"/>
</dbReference>
<keyword evidence="1 4" id="KW-0489">Methyltransferase</keyword>
<evidence type="ECO:0000313" key="4">
    <source>
        <dbReference type="EMBL" id="SEP87253.1"/>
    </source>
</evidence>
<dbReference type="CDD" id="cd02440">
    <property type="entry name" value="AdoMet_MTases"/>
    <property type="match status" value="1"/>
</dbReference>
<dbReference type="SUPFAM" id="SSF53335">
    <property type="entry name" value="S-adenosyl-L-methionine-dependent methyltransferases"/>
    <property type="match status" value="1"/>
</dbReference>
<reference evidence="5" key="1">
    <citation type="submission" date="2016-10" db="EMBL/GenBank/DDBJ databases">
        <authorList>
            <person name="Varghese N."/>
            <person name="Submissions S."/>
        </authorList>
    </citation>
    <scope>NUCLEOTIDE SEQUENCE [LARGE SCALE GENOMIC DNA]</scope>
    <source>
        <strain evidence="5">DSM 24740</strain>
    </source>
</reference>
<keyword evidence="2 4" id="KW-0808">Transferase</keyword>
<dbReference type="GO" id="GO:0008168">
    <property type="term" value="F:methyltransferase activity"/>
    <property type="evidence" value="ECO:0007669"/>
    <property type="project" value="UniProtKB-KW"/>
</dbReference>
<name>A0A1H9BF43_9BACT</name>
<organism evidence="4 5">
    <name type="scientific">Neolewinella agarilytica</name>
    <dbReference type="NCBI Taxonomy" id="478744"/>
    <lineage>
        <taxon>Bacteria</taxon>
        <taxon>Pseudomonadati</taxon>
        <taxon>Bacteroidota</taxon>
        <taxon>Saprospiria</taxon>
        <taxon>Saprospirales</taxon>
        <taxon>Lewinellaceae</taxon>
        <taxon>Neolewinella</taxon>
    </lineage>
</organism>